<keyword evidence="8" id="KW-1185">Reference proteome</keyword>
<dbReference type="EMBL" id="CP097510">
    <property type="protein sequence ID" value="URE28944.1"/>
    <property type="molecule type" value="Genomic_DNA"/>
</dbReference>
<evidence type="ECO:0000256" key="1">
    <source>
        <dbReference type="ARBA" id="ARBA00022481"/>
    </source>
</evidence>
<dbReference type="OrthoDB" id="689350at2759"/>
<feature type="compositionally biased region" description="Acidic residues" evidence="5">
    <location>
        <begin position="414"/>
        <end position="431"/>
    </location>
</feature>
<keyword evidence="2" id="KW-0479">Metal-binding</keyword>
<evidence type="ECO:0000313" key="7">
    <source>
        <dbReference type="EMBL" id="URE28944.1"/>
    </source>
</evidence>
<evidence type="ECO:0000313" key="8">
    <source>
        <dbReference type="Proteomes" id="UP001055439"/>
    </source>
</evidence>
<feature type="region of interest" description="Disordered" evidence="5">
    <location>
        <begin position="462"/>
        <end position="486"/>
    </location>
</feature>
<keyword evidence="3" id="KW-0636">Prenylation</keyword>
<dbReference type="AlphaFoldDB" id="A0A9E7HF63"/>
<evidence type="ECO:0000259" key="6">
    <source>
        <dbReference type="PROSITE" id="PS50846"/>
    </source>
</evidence>
<dbReference type="PANTHER" id="PTHR45868">
    <property type="entry name" value="HEAVY METAL-ASSOCIATED ISOPRENYLATED PLANT PROTEIN 33-RELATED"/>
    <property type="match status" value="1"/>
</dbReference>
<reference evidence="7" key="1">
    <citation type="submission" date="2022-05" db="EMBL/GenBank/DDBJ databases">
        <title>The Musa troglodytarum L. genome provides insights into the mechanism of non-climacteric behaviour and enrichment of carotenoids.</title>
        <authorList>
            <person name="Wang J."/>
        </authorList>
    </citation>
    <scope>NUCLEOTIDE SEQUENCE</scope>
    <source>
        <tissue evidence="7">Leaf</tissue>
    </source>
</reference>
<dbReference type="FunFam" id="3.30.70.100:FF:000008">
    <property type="entry name" value="Copper transport protein ATOX1"/>
    <property type="match status" value="1"/>
</dbReference>
<dbReference type="Pfam" id="PF00403">
    <property type="entry name" value="HMA"/>
    <property type="match status" value="1"/>
</dbReference>
<gene>
    <name evidence="7" type="ORF">MUK42_16091</name>
</gene>
<dbReference type="SUPFAM" id="SSF55008">
    <property type="entry name" value="HMA, heavy metal-associated domain"/>
    <property type="match status" value="1"/>
</dbReference>
<keyword evidence="3" id="KW-0449">Lipoprotein</keyword>
<feature type="compositionally biased region" description="Gly residues" evidence="5">
    <location>
        <begin position="466"/>
        <end position="478"/>
    </location>
</feature>
<dbReference type="PROSITE" id="PS50846">
    <property type="entry name" value="HMA_2"/>
    <property type="match status" value="1"/>
</dbReference>
<dbReference type="PANTHER" id="PTHR45868:SF19">
    <property type="entry name" value="HEAVY METAL-ASSOCIATED ISOPRENYLATED PLANT PROTEIN 37"/>
    <property type="match status" value="1"/>
</dbReference>
<dbReference type="GO" id="GO:0046872">
    <property type="term" value="F:metal ion binding"/>
    <property type="evidence" value="ECO:0007669"/>
    <property type="project" value="UniProtKB-KW"/>
</dbReference>
<accession>A0A9E7HF63</accession>
<evidence type="ECO:0000256" key="3">
    <source>
        <dbReference type="ARBA" id="ARBA00023289"/>
    </source>
</evidence>
<proteinExistence type="inferred from homology"/>
<evidence type="ECO:0000256" key="2">
    <source>
        <dbReference type="ARBA" id="ARBA00022723"/>
    </source>
</evidence>
<evidence type="ECO:0000256" key="5">
    <source>
        <dbReference type="SAM" id="MobiDB-lite"/>
    </source>
</evidence>
<sequence length="660" mass="71024">MRTPPPLLVGRSALDASAALPLSLTCLLPLLNALVDAPRAPNSISQDHHVEMSCQGEDGADRSNPGSLLLDGEWEITRTQLALGPAHELKLRQASPGMVHTEESLTLGCRPDEAKVEQVRNSFYCSSWSQKSMPFPLPTQTSSKKSSRKITSSHVLFTHPAAPSSSAAAAVLSHLRRWTPSRDHKTSQVNTQSTESSPVSALLMVSWQSQGNKWLSKQFIWQGNFLIVLHQCHLCPLEYDAGGSALMIFQGTRGEQLGFLIILHRRHLRSIYDAAEAAVEMNKGEEFKLLKIQTVILKVHIHCDGCKQEVKKLLQRIEGVYTVSIDAEHQKVTVSGNVDSGTLIKKLARSGKHAELWPQKPGNQGAKCNQQHRGKDGSNKNKGHGGLGNNKGHQSLIQGLKAFKNQHSSIEPPSSDDDFDEFDDDLDEDEDDELGFIGDKIKQLNLLKQANNAAAAAAAAAKKNGNPGGNGNNGGAKKGAGNPNQAIGLKGPAGLQPKGFPAAPNNKMSSGGNNLSAGLQGLGGSSGLGAHQAQQQPGANFSAGFPAAGGNGGFGVNNQANLMMNSLGPGYQNQPSSMMMNLRGLSNNMLMNESRYMQPQVMYNRSPQIPPYTAYCNPYPCPYPHPSYYRSPHVHHHPETGGGYGDHLFSDENTSSCVVM</sequence>
<dbReference type="Gene3D" id="3.30.70.100">
    <property type="match status" value="1"/>
</dbReference>
<dbReference type="Proteomes" id="UP001055439">
    <property type="component" value="Chromosome 8"/>
</dbReference>
<keyword evidence="1" id="KW-0488">Methylation</keyword>
<protein>
    <submittedName>
        <fullName evidence="7">Heavy-metal-associated domain</fullName>
    </submittedName>
</protein>
<dbReference type="InterPro" id="IPR006121">
    <property type="entry name" value="HMA_dom"/>
</dbReference>
<comment type="similarity">
    <text evidence="4">Belongs to the HIPP family.</text>
</comment>
<name>A0A9E7HF63_9LILI</name>
<organism evidence="7 8">
    <name type="scientific">Musa troglodytarum</name>
    <name type="common">fe'i banana</name>
    <dbReference type="NCBI Taxonomy" id="320322"/>
    <lineage>
        <taxon>Eukaryota</taxon>
        <taxon>Viridiplantae</taxon>
        <taxon>Streptophyta</taxon>
        <taxon>Embryophyta</taxon>
        <taxon>Tracheophyta</taxon>
        <taxon>Spermatophyta</taxon>
        <taxon>Magnoliopsida</taxon>
        <taxon>Liliopsida</taxon>
        <taxon>Zingiberales</taxon>
        <taxon>Musaceae</taxon>
        <taxon>Musa</taxon>
    </lineage>
</organism>
<dbReference type="CDD" id="cd00371">
    <property type="entry name" value="HMA"/>
    <property type="match status" value="1"/>
</dbReference>
<evidence type="ECO:0000256" key="4">
    <source>
        <dbReference type="ARBA" id="ARBA00024045"/>
    </source>
</evidence>
<feature type="region of interest" description="Disordered" evidence="5">
    <location>
        <begin position="406"/>
        <end position="431"/>
    </location>
</feature>
<feature type="domain" description="HMA" evidence="6">
    <location>
        <begin position="292"/>
        <end position="355"/>
    </location>
</feature>
<feature type="region of interest" description="Disordered" evidence="5">
    <location>
        <begin position="353"/>
        <end position="393"/>
    </location>
</feature>
<dbReference type="InterPro" id="IPR036163">
    <property type="entry name" value="HMA_dom_sf"/>
</dbReference>